<protein>
    <recommendedName>
        <fullName evidence="3">Lasso peptide biosynthesis PqqD family chaperone</fullName>
    </recommendedName>
</protein>
<evidence type="ECO:0000313" key="2">
    <source>
        <dbReference type="Proteomes" id="UP000286746"/>
    </source>
</evidence>
<dbReference type="Proteomes" id="UP000286746">
    <property type="component" value="Unassembled WGS sequence"/>
</dbReference>
<gene>
    <name evidence="1" type="ORF">GKJPGBOP_05193</name>
</gene>
<reference evidence="1 2" key="1">
    <citation type="submission" date="2018-11" db="EMBL/GenBank/DDBJ databases">
        <title>Whole genome sequence of Streptomyces paromomycinus NBRC 15454(T).</title>
        <authorList>
            <person name="Komaki H."/>
            <person name="Tamura T."/>
        </authorList>
    </citation>
    <scope>NUCLEOTIDE SEQUENCE [LARGE SCALE GENOMIC DNA]</scope>
    <source>
        <strain evidence="1 2">NBRC 15454</strain>
    </source>
</reference>
<dbReference type="AlphaFoldDB" id="A0A401W810"/>
<comment type="caution">
    <text evidence="1">The sequence shown here is derived from an EMBL/GenBank/DDBJ whole genome shotgun (WGS) entry which is preliminary data.</text>
</comment>
<sequence length="84" mass="8885">MFALAPHVSSVRTPGGMVLLNARTGRYWQMNNTGAFVLEHLLAGGTCASAADELRHRHPSAADRVAADAVALLESLRSAKLVTS</sequence>
<evidence type="ECO:0000313" key="1">
    <source>
        <dbReference type="EMBL" id="GCD45464.1"/>
    </source>
</evidence>
<dbReference type="Gene3D" id="1.10.10.1150">
    <property type="entry name" value="Coenzyme PQQ synthesis protein D (PqqD)"/>
    <property type="match status" value="1"/>
</dbReference>
<dbReference type="Pfam" id="PF05402">
    <property type="entry name" value="PqqD"/>
    <property type="match status" value="1"/>
</dbReference>
<proteinExistence type="predicted"/>
<dbReference type="InterPro" id="IPR008792">
    <property type="entry name" value="PQQD"/>
</dbReference>
<dbReference type="InterPro" id="IPR041881">
    <property type="entry name" value="PqqD_sf"/>
</dbReference>
<dbReference type="NCBIfam" id="NF033530">
    <property type="entry name" value="lasso_PqqD_Strm"/>
    <property type="match status" value="1"/>
</dbReference>
<keyword evidence="2" id="KW-1185">Reference proteome</keyword>
<organism evidence="1 2">
    <name type="scientific">Streptomyces paromomycinus</name>
    <name type="common">Streptomyces rimosus subsp. paromomycinus</name>
    <dbReference type="NCBI Taxonomy" id="92743"/>
    <lineage>
        <taxon>Bacteria</taxon>
        <taxon>Bacillati</taxon>
        <taxon>Actinomycetota</taxon>
        <taxon>Actinomycetes</taxon>
        <taxon>Kitasatosporales</taxon>
        <taxon>Streptomycetaceae</taxon>
        <taxon>Streptomyces</taxon>
    </lineage>
</organism>
<evidence type="ECO:0008006" key="3">
    <source>
        <dbReference type="Google" id="ProtNLM"/>
    </source>
</evidence>
<dbReference type="RefSeq" id="WP_031007465.1">
    <property type="nucleotide sequence ID" value="NZ_BHZD01000001.1"/>
</dbReference>
<dbReference type="EMBL" id="BHZD01000001">
    <property type="protein sequence ID" value="GCD45464.1"/>
    <property type="molecule type" value="Genomic_DNA"/>
</dbReference>
<name>A0A401W810_STREY</name>
<accession>A0A401W810</accession>